<dbReference type="SUPFAM" id="SSF82215">
    <property type="entry name" value="C-terminal autoproteolytic domain of nucleoporin nup98"/>
    <property type="match status" value="1"/>
</dbReference>
<dbReference type="GO" id="GO:0017056">
    <property type="term" value="F:structural constituent of nuclear pore"/>
    <property type="evidence" value="ECO:0007669"/>
    <property type="project" value="InterPro"/>
</dbReference>
<dbReference type="GO" id="GO:0006405">
    <property type="term" value="P:RNA export from nucleus"/>
    <property type="evidence" value="ECO:0007669"/>
    <property type="project" value="TreeGrafter"/>
</dbReference>
<dbReference type="Gene3D" id="3.30.1610.10">
    <property type="entry name" value="Peptidase S59, nucleoporin"/>
    <property type="match status" value="1"/>
</dbReference>
<comment type="subunit">
    <text evidence="8">Part of the nuclear pore complex (NPC). The NPC has an eight-fold symmetrical structure comprising a central transport channel and two rings, the cytoplasmic and nuclear rings, to which eight filaments are attached. The cytoplasmic filaments have loose ends, while the nuclear filaments are joined in a distal ring, forming a nuclear basket. NPCs are highly dynamic in configuration and composition, and can be devided in 3 subcomplexes, the NUP62 subcomplex, the NUP107-160 subcomplex and the NUP93 subcomplex, containing approximately 30 different nucleoporin proteins.</text>
</comment>
<dbReference type="Pfam" id="PF04096">
    <property type="entry name" value="Nucleoporin2"/>
    <property type="match status" value="1"/>
</dbReference>
<protein>
    <recommendedName>
        <fullName evidence="10">Peptidase S59 domain-containing protein</fullName>
    </recommendedName>
</protein>
<dbReference type="GO" id="GO:0003723">
    <property type="term" value="F:RNA binding"/>
    <property type="evidence" value="ECO:0007669"/>
    <property type="project" value="TreeGrafter"/>
</dbReference>
<dbReference type="InterPro" id="IPR036903">
    <property type="entry name" value="Nup98_auto-Pept-S59_dom_sf"/>
</dbReference>
<organism evidence="11 12">
    <name type="scientific">Eragrostis curvula</name>
    <name type="common">weeping love grass</name>
    <dbReference type="NCBI Taxonomy" id="38414"/>
    <lineage>
        <taxon>Eukaryota</taxon>
        <taxon>Viridiplantae</taxon>
        <taxon>Streptophyta</taxon>
        <taxon>Embryophyta</taxon>
        <taxon>Tracheophyta</taxon>
        <taxon>Spermatophyta</taxon>
        <taxon>Magnoliopsida</taxon>
        <taxon>Liliopsida</taxon>
        <taxon>Poales</taxon>
        <taxon>Poaceae</taxon>
        <taxon>PACMAD clade</taxon>
        <taxon>Chloridoideae</taxon>
        <taxon>Eragrostideae</taxon>
        <taxon>Eragrostidinae</taxon>
        <taxon>Eragrostis</taxon>
    </lineage>
</organism>
<feature type="domain" description="Peptidase S59" evidence="10">
    <location>
        <begin position="524"/>
        <end position="666"/>
    </location>
</feature>
<keyword evidence="2" id="KW-0813">Transport</keyword>
<name>A0A5J9UAM1_9POAL</name>
<dbReference type="PROSITE" id="PS51434">
    <property type="entry name" value="NUP_C"/>
    <property type="match status" value="1"/>
</dbReference>
<dbReference type="FunFam" id="3.30.1610.10:FF:000002">
    <property type="entry name" value="nuclear pore complex protein NUP98A"/>
    <property type="match status" value="1"/>
</dbReference>
<dbReference type="PANTHER" id="PTHR23198:SF15">
    <property type="entry name" value="OS01G0383900 PROTEIN"/>
    <property type="match status" value="1"/>
</dbReference>
<evidence type="ECO:0000256" key="2">
    <source>
        <dbReference type="ARBA" id="ARBA00022448"/>
    </source>
</evidence>
<dbReference type="InterPro" id="IPR037665">
    <property type="entry name" value="Nucleoporin_S59-like"/>
</dbReference>
<keyword evidence="7" id="KW-0539">Nucleus</keyword>
<feature type="region of interest" description="Disordered" evidence="9">
    <location>
        <begin position="164"/>
        <end position="201"/>
    </location>
</feature>
<accession>A0A5J9UAM1</accession>
<evidence type="ECO:0000259" key="10">
    <source>
        <dbReference type="PROSITE" id="PS51434"/>
    </source>
</evidence>
<sequence>LVALHVSQVGDPREDAYSPESPLPRRQHIPVQSHHPKGPTRPPETRERECSWFFRPAGRRLDLPDPLYSTPPHDMFGAWSAQTSGSSPSCPGAGFGPPTGLAPWGRLSEKGSRVSPYMKTAEDSQNKGAGFYNGYIESISAMPIYGNKSHEELRYEDYQIQDKGGASLHKNPFNPSPMVPVSSPPSMEQPSTVLQPSTQGPNCSPNPFWLPSARLQSPISSVHLQSSKQGPCASTSSLSFSFPVRSMGVQTLPFVPIASNQPQSEFQKSSSSYSPSSLAIPCTAHGGSLVGTETHTGSATTSSTMTKATFWHTVPISTSPTARQENVFSNSAAAHATPADATSTPSIFSQKGSTTSTHSGTSSSAAHSEPSNSLDAHCTNINVDYPNNAIELLLPADISLVKIRFSSQACILNLSTKLCSMIKWESVHSDRVATASETPISLSLYPGENEELIIQSIERPPHNQRGKQCRSTAGSCPNDESDCSKVCNTAACPQSSSDVRLAPKSVTAPACEVVSGSVLPRLYNSDYYTVPSIVELAVRESDEPGYCSRVQDFTVGRHGYGSVKFYGETDVRKLDITSILEFNDREILVYRDESKAPPVGQELNKPAEVTLLNVKCFDQKTGQQFTMGPAVDRYTQVLVQWTKEHDAEFISFNAVKGEWKFKVKNFSQ</sequence>
<dbReference type="Gene3D" id="1.10.10.2360">
    <property type="match status" value="1"/>
</dbReference>
<reference evidence="11 12" key="1">
    <citation type="journal article" date="2019" name="Sci. Rep.">
        <title>A high-quality genome of Eragrostis curvula grass provides insights into Poaceae evolution and supports new strategies to enhance forage quality.</title>
        <authorList>
            <person name="Carballo J."/>
            <person name="Santos B.A.C.M."/>
            <person name="Zappacosta D."/>
            <person name="Garbus I."/>
            <person name="Selva J.P."/>
            <person name="Gallo C.A."/>
            <person name="Diaz A."/>
            <person name="Albertini E."/>
            <person name="Caccamo M."/>
            <person name="Echenique V."/>
        </authorList>
    </citation>
    <scope>NUCLEOTIDE SEQUENCE [LARGE SCALE GENOMIC DNA]</scope>
    <source>
        <strain evidence="12">cv. Victoria</strain>
        <tissue evidence="11">Leaf</tissue>
    </source>
</reference>
<feature type="region of interest" description="Disordered" evidence="9">
    <location>
        <begin position="331"/>
        <end position="372"/>
    </location>
</feature>
<dbReference type="InterPro" id="IPR007230">
    <property type="entry name" value="Nup98_auto-Pept-S59_dom"/>
</dbReference>
<evidence type="ECO:0000256" key="4">
    <source>
        <dbReference type="ARBA" id="ARBA00022927"/>
    </source>
</evidence>
<dbReference type="GO" id="GO:0048573">
    <property type="term" value="P:photoperiodism, flowering"/>
    <property type="evidence" value="ECO:0007669"/>
    <property type="project" value="UniProtKB-ARBA"/>
</dbReference>
<keyword evidence="12" id="KW-1185">Reference proteome</keyword>
<evidence type="ECO:0000313" key="12">
    <source>
        <dbReference type="Proteomes" id="UP000324897"/>
    </source>
</evidence>
<keyword evidence="3" id="KW-0509">mRNA transport</keyword>
<evidence type="ECO:0000256" key="1">
    <source>
        <dbReference type="ARBA" id="ARBA00004567"/>
    </source>
</evidence>
<comment type="caution">
    <text evidence="11">The sequence shown here is derived from an EMBL/GenBank/DDBJ whole genome shotgun (WGS) entry which is preliminary data.</text>
</comment>
<dbReference type="GO" id="GO:0006606">
    <property type="term" value="P:protein import into nucleus"/>
    <property type="evidence" value="ECO:0007669"/>
    <property type="project" value="TreeGrafter"/>
</dbReference>
<dbReference type="GO" id="GO:0034398">
    <property type="term" value="P:telomere tethering at nuclear periphery"/>
    <property type="evidence" value="ECO:0007669"/>
    <property type="project" value="TreeGrafter"/>
</dbReference>
<comment type="subcellular location">
    <subcellularLocation>
        <location evidence="1">Nucleus</location>
        <location evidence="1">Nuclear pore complex</location>
    </subcellularLocation>
</comment>
<proteinExistence type="predicted"/>
<evidence type="ECO:0000256" key="6">
    <source>
        <dbReference type="ARBA" id="ARBA00023132"/>
    </source>
</evidence>
<dbReference type="GO" id="GO:0000973">
    <property type="term" value="P:post-transcriptional tethering of RNA polymerase II gene DNA at nuclear periphery"/>
    <property type="evidence" value="ECO:0007669"/>
    <property type="project" value="TreeGrafter"/>
</dbReference>
<dbReference type="GO" id="GO:0051028">
    <property type="term" value="P:mRNA transport"/>
    <property type="evidence" value="ECO:0007669"/>
    <property type="project" value="UniProtKB-KW"/>
</dbReference>
<feature type="compositionally biased region" description="Low complexity" evidence="9">
    <location>
        <begin position="331"/>
        <end position="368"/>
    </location>
</feature>
<evidence type="ECO:0000313" key="11">
    <source>
        <dbReference type="EMBL" id="TVU20779.1"/>
    </source>
</evidence>
<dbReference type="GO" id="GO:0008139">
    <property type="term" value="F:nuclear localization sequence binding"/>
    <property type="evidence" value="ECO:0007669"/>
    <property type="project" value="TreeGrafter"/>
</dbReference>
<dbReference type="AlphaFoldDB" id="A0A5J9UAM1"/>
<dbReference type="Proteomes" id="UP000324897">
    <property type="component" value="Unassembled WGS sequence"/>
</dbReference>
<feature type="non-terminal residue" evidence="11">
    <location>
        <position position="1"/>
    </location>
</feature>
<dbReference type="GO" id="GO:0044614">
    <property type="term" value="C:nuclear pore cytoplasmic filaments"/>
    <property type="evidence" value="ECO:0007669"/>
    <property type="project" value="TreeGrafter"/>
</dbReference>
<dbReference type="EMBL" id="RWGY01000026">
    <property type="protein sequence ID" value="TVU20779.1"/>
    <property type="molecule type" value="Genomic_DNA"/>
</dbReference>
<evidence type="ECO:0000256" key="7">
    <source>
        <dbReference type="ARBA" id="ARBA00023242"/>
    </source>
</evidence>
<evidence type="ECO:0000256" key="9">
    <source>
        <dbReference type="SAM" id="MobiDB-lite"/>
    </source>
</evidence>
<evidence type="ECO:0000256" key="3">
    <source>
        <dbReference type="ARBA" id="ARBA00022816"/>
    </source>
</evidence>
<evidence type="ECO:0000256" key="5">
    <source>
        <dbReference type="ARBA" id="ARBA00023010"/>
    </source>
</evidence>
<feature type="region of interest" description="Disordered" evidence="9">
    <location>
        <begin position="1"/>
        <end position="47"/>
    </location>
</feature>
<evidence type="ECO:0000256" key="8">
    <source>
        <dbReference type="ARBA" id="ARBA00065263"/>
    </source>
</evidence>
<dbReference type="PANTHER" id="PTHR23198">
    <property type="entry name" value="NUCLEOPORIN"/>
    <property type="match status" value="1"/>
</dbReference>
<keyword evidence="6" id="KW-0906">Nuclear pore complex</keyword>
<gene>
    <name evidence="11" type="ORF">EJB05_30375</name>
</gene>
<dbReference type="OrthoDB" id="3797628at2759"/>
<keyword evidence="4" id="KW-0653">Protein transport</keyword>
<feature type="compositionally biased region" description="Polar residues" evidence="9">
    <location>
        <begin position="188"/>
        <end position="201"/>
    </location>
</feature>
<keyword evidence="5" id="KW-0811">Translocation</keyword>